<dbReference type="Pfam" id="PF19578">
    <property type="entry name" value="DUF6090"/>
    <property type="match status" value="1"/>
</dbReference>
<dbReference type="EMBL" id="JARFVA010000005">
    <property type="protein sequence ID" value="MDF0708497.1"/>
    <property type="molecule type" value="Genomic_DNA"/>
</dbReference>
<sequence length="246" mass="29222">MIKFFRKIRQNLLLEGKTVNYLKYAVGEIVLVVIGILIALQINNLNERKKEEKYLNVTYSQIQKDLKVDTLETSRIIKVYIEKISRLTDIVERNTPASYYDTINETNYANCEKCLNAIAYADPFLKLDKGYQLLKSINTNQAGKIDSLSSKIDFFYKTFSPQLNDINDILLKNVSDEVDRCQKYDWFVEWSYLERRKYNKEFVKYIFENEEYRTRCARDLIYSKYYLGMLKAYKKNATEILKLLDK</sequence>
<keyword evidence="1" id="KW-1133">Transmembrane helix</keyword>
<feature type="transmembrane region" description="Helical" evidence="1">
    <location>
        <begin position="21"/>
        <end position="40"/>
    </location>
</feature>
<reference evidence="2 3" key="1">
    <citation type="submission" date="2023-03" db="EMBL/GenBank/DDBJ databases">
        <title>Muricauda XX sp. nov. and Muricauda XXX sp. nov., two novel species isolated from Okinawa Trough.</title>
        <authorList>
            <person name="Cao W."/>
            <person name="Deng X."/>
        </authorList>
    </citation>
    <scope>NUCLEOTIDE SEQUENCE [LARGE SCALE GENOMIC DNA]</scope>
    <source>
        <strain evidence="2 3">81s02</strain>
    </source>
</reference>
<comment type="caution">
    <text evidence="2">The sequence shown here is derived from an EMBL/GenBank/DDBJ whole genome shotgun (WGS) entry which is preliminary data.</text>
</comment>
<dbReference type="InterPro" id="IPR045749">
    <property type="entry name" value="DUF6090"/>
</dbReference>
<protein>
    <submittedName>
        <fullName evidence="2">DUF6090 family protein</fullName>
    </submittedName>
</protein>
<dbReference type="Proteomes" id="UP001217083">
    <property type="component" value="Unassembled WGS sequence"/>
</dbReference>
<keyword evidence="1" id="KW-0472">Membrane</keyword>
<name>A0ABT5XRH9_9FLAO</name>
<evidence type="ECO:0000256" key="1">
    <source>
        <dbReference type="SAM" id="Phobius"/>
    </source>
</evidence>
<dbReference type="RefSeq" id="WP_275650436.1">
    <property type="nucleotide sequence ID" value="NZ_JARFVA010000005.1"/>
</dbReference>
<keyword evidence="1" id="KW-0812">Transmembrane</keyword>
<accession>A0ABT5XRH9</accession>
<keyword evidence="3" id="KW-1185">Reference proteome</keyword>
<gene>
    <name evidence="2" type="ORF">PY091_14825</name>
</gene>
<organism evidence="2 3">
    <name type="scientific">Flagellimonas okinawensis</name>
    <dbReference type="NCBI Taxonomy" id="3031324"/>
    <lineage>
        <taxon>Bacteria</taxon>
        <taxon>Pseudomonadati</taxon>
        <taxon>Bacteroidota</taxon>
        <taxon>Flavobacteriia</taxon>
        <taxon>Flavobacteriales</taxon>
        <taxon>Flavobacteriaceae</taxon>
        <taxon>Flagellimonas</taxon>
    </lineage>
</organism>
<evidence type="ECO:0000313" key="2">
    <source>
        <dbReference type="EMBL" id="MDF0708497.1"/>
    </source>
</evidence>
<proteinExistence type="predicted"/>
<evidence type="ECO:0000313" key="3">
    <source>
        <dbReference type="Proteomes" id="UP001217083"/>
    </source>
</evidence>